<reference evidence="8 9" key="1">
    <citation type="journal article" date="2018" name="Evol. Lett.">
        <title>Horizontal gene cluster transfer increased hallucinogenic mushroom diversity.</title>
        <authorList>
            <person name="Reynolds H.T."/>
            <person name="Vijayakumar V."/>
            <person name="Gluck-Thaler E."/>
            <person name="Korotkin H.B."/>
            <person name="Matheny P.B."/>
            <person name="Slot J.C."/>
        </authorList>
    </citation>
    <scope>NUCLEOTIDE SEQUENCE [LARGE SCALE GENOMIC DNA]</scope>
    <source>
        <strain evidence="8 9">SRW20</strain>
    </source>
</reference>
<dbReference type="PROSITE" id="PS00216">
    <property type="entry name" value="SUGAR_TRANSPORT_1"/>
    <property type="match status" value="1"/>
</dbReference>
<dbReference type="Gene3D" id="1.20.1250.20">
    <property type="entry name" value="MFS general substrate transporter like domains"/>
    <property type="match status" value="1"/>
</dbReference>
<feature type="compositionally biased region" description="Polar residues" evidence="5">
    <location>
        <begin position="1"/>
        <end position="12"/>
    </location>
</feature>
<evidence type="ECO:0000256" key="5">
    <source>
        <dbReference type="SAM" id="MobiDB-lite"/>
    </source>
</evidence>
<dbReference type="STRING" id="231916.A0A409WK33"/>
<dbReference type="PANTHER" id="PTHR23501:SF102">
    <property type="entry name" value="DRUG TRANSPORTER, PUTATIVE (AFU_ORTHOLOGUE AFUA_3G08530)-RELATED"/>
    <property type="match status" value="1"/>
</dbReference>
<evidence type="ECO:0000256" key="4">
    <source>
        <dbReference type="ARBA" id="ARBA00023136"/>
    </source>
</evidence>
<proteinExistence type="predicted"/>
<dbReference type="Proteomes" id="UP000284706">
    <property type="component" value="Unassembled WGS sequence"/>
</dbReference>
<dbReference type="InterPro" id="IPR005829">
    <property type="entry name" value="Sugar_transporter_CS"/>
</dbReference>
<feature type="transmembrane region" description="Helical" evidence="6">
    <location>
        <begin position="172"/>
        <end position="191"/>
    </location>
</feature>
<dbReference type="GO" id="GO:0005886">
    <property type="term" value="C:plasma membrane"/>
    <property type="evidence" value="ECO:0007669"/>
    <property type="project" value="TreeGrafter"/>
</dbReference>
<keyword evidence="4 6" id="KW-0472">Membrane</keyword>
<evidence type="ECO:0000256" key="3">
    <source>
        <dbReference type="ARBA" id="ARBA00022989"/>
    </source>
</evidence>
<dbReference type="InterPro" id="IPR011701">
    <property type="entry name" value="MFS"/>
</dbReference>
<feature type="transmembrane region" description="Helical" evidence="6">
    <location>
        <begin position="395"/>
        <end position="421"/>
    </location>
</feature>
<evidence type="ECO:0000256" key="6">
    <source>
        <dbReference type="SAM" id="Phobius"/>
    </source>
</evidence>
<protein>
    <recommendedName>
        <fullName evidence="7">Major facilitator superfamily (MFS) profile domain-containing protein</fullName>
    </recommendedName>
</protein>
<feature type="transmembrane region" description="Helical" evidence="6">
    <location>
        <begin position="242"/>
        <end position="261"/>
    </location>
</feature>
<feature type="transmembrane region" description="Helical" evidence="6">
    <location>
        <begin position="331"/>
        <end position="351"/>
    </location>
</feature>
<feature type="transmembrane region" description="Helical" evidence="6">
    <location>
        <begin position="85"/>
        <end position="103"/>
    </location>
</feature>
<feature type="transmembrane region" description="Helical" evidence="6">
    <location>
        <begin position="47"/>
        <end position="65"/>
    </location>
</feature>
<feature type="compositionally biased region" description="Basic and acidic residues" evidence="5">
    <location>
        <begin position="522"/>
        <end position="531"/>
    </location>
</feature>
<feature type="transmembrane region" description="Helical" evidence="6">
    <location>
        <begin position="358"/>
        <end position="375"/>
    </location>
</feature>
<comment type="subcellular location">
    <subcellularLocation>
        <location evidence="1">Membrane</location>
        <topology evidence="1">Multi-pass membrane protein</topology>
    </subcellularLocation>
</comment>
<feature type="compositionally biased region" description="Polar residues" evidence="5">
    <location>
        <begin position="21"/>
        <end position="34"/>
    </location>
</feature>
<dbReference type="EMBL" id="NHYE01005034">
    <property type="protein sequence ID" value="PPQ78839.1"/>
    <property type="molecule type" value="Genomic_DNA"/>
</dbReference>
<feature type="domain" description="Major facilitator superfamily (MFS) profile" evidence="7">
    <location>
        <begin position="50"/>
        <end position="478"/>
    </location>
</feature>
<evidence type="ECO:0000313" key="9">
    <source>
        <dbReference type="Proteomes" id="UP000284706"/>
    </source>
</evidence>
<evidence type="ECO:0000256" key="2">
    <source>
        <dbReference type="ARBA" id="ARBA00022692"/>
    </source>
</evidence>
<dbReference type="AlphaFoldDB" id="A0A409WK33"/>
<dbReference type="SUPFAM" id="SSF103473">
    <property type="entry name" value="MFS general substrate transporter"/>
    <property type="match status" value="1"/>
</dbReference>
<dbReference type="GO" id="GO:0022857">
    <property type="term" value="F:transmembrane transporter activity"/>
    <property type="evidence" value="ECO:0007669"/>
    <property type="project" value="InterPro"/>
</dbReference>
<dbReference type="OrthoDB" id="3437016at2759"/>
<feature type="region of interest" description="Disordered" evidence="5">
    <location>
        <begin position="1"/>
        <end position="39"/>
    </location>
</feature>
<dbReference type="Pfam" id="PF07690">
    <property type="entry name" value="MFS_1"/>
    <property type="match status" value="1"/>
</dbReference>
<dbReference type="InParanoid" id="A0A409WK33"/>
<dbReference type="InterPro" id="IPR036259">
    <property type="entry name" value="MFS_trans_sf"/>
</dbReference>
<feature type="transmembrane region" description="Helical" evidence="6">
    <location>
        <begin position="273"/>
        <end position="293"/>
    </location>
</feature>
<dbReference type="PRINTS" id="PR01036">
    <property type="entry name" value="TCRTETB"/>
</dbReference>
<keyword evidence="9" id="KW-1185">Reference proteome</keyword>
<evidence type="ECO:0000313" key="8">
    <source>
        <dbReference type="EMBL" id="PPQ78839.1"/>
    </source>
</evidence>
<evidence type="ECO:0000256" key="1">
    <source>
        <dbReference type="ARBA" id="ARBA00004141"/>
    </source>
</evidence>
<feature type="region of interest" description="Disordered" evidence="5">
    <location>
        <begin position="522"/>
        <end position="546"/>
    </location>
</feature>
<feature type="transmembrane region" description="Helical" evidence="6">
    <location>
        <begin position="115"/>
        <end position="141"/>
    </location>
</feature>
<keyword evidence="3 6" id="KW-1133">Transmembrane helix</keyword>
<comment type="caution">
    <text evidence="8">The sequence shown here is derived from an EMBL/GenBank/DDBJ whole genome shotgun (WGS) entry which is preliminary data.</text>
</comment>
<evidence type="ECO:0000259" key="7">
    <source>
        <dbReference type="PROSITE" id="PS50850"/>
    </source>
</evidence>
<feature type="transmembrane region" description="Helical" evidence="6">
    <location>
        <begin position="203"/>
        <end position="222"/>
    </location>
</feature>
<keyword evidence="2 6" id="KW-0812">Transmembrane</keyword>
<gene>
    <name evidence="8" type="ORF">CVT26_011850</name>
</gene>
<dbReference type="InterPro" id="IPR020846">
    <property type="entry name" value="MFS_dom"/>
</dbReference>
<accession>A0A409WK33</accession>
<name>A0A409WK33_9AGAR</name>
<sequence>MATDSSRQSHSSDTVDEKQDVSTTTDHSKSNNNAPEDGQRSRRGWRFWLIFLALCMCNVVAALDMGSMGTALPVIIHDLGGSQSFVWVSSAYTLATVAVIPLSGRLAEIFGRRHALLGSLVVFSAGSLICALSPDMVVLIVGRAVQGVGSGLIQTLATIVLGDIVTLKERGFYSSITGIAFTVATGAGPFIGGAIVEKTTWRWLFYITLPPCGLAFAFVFLFLQVKTPPRKPLKTYLIEMDLIGNSLIIASTTASIFALTWGGVRYAWTSVHVLAPLIIGIAGLMVSLVYEFFFASHPSIPFKILSNPTSLSGPIYFQAAKAASPLLSGLYVFPMIIMISPSAIIQGLLVSKIGHYRLIARWALMLLGVGLLSHLNENTPVGISVPFQMIASAGFGLLFATTFSVLAPLEVMLNAPALAFLTFMRTFPKSWGVTIGATIIQNVLKRHLPEEFISNFTSASDLTYVAIPTIPKLGEPLKAEVRAAYSFSLRILWLTQLGLCAVGFLSVFGQKEIPLHNKKDSKWGIKEKDGDTEQAEDTNVDRKSNS</sequence>
<organism evidence="8 9">
    <name type="scientific">Gymnopilus dilepis</name>
    <dbReference type="NCBI Taxonomy" id="231916"/>
    <lineage>
        <taxon>Eukaryota</taxon>
        <taxon>Fungi</taxon>
        <taxon>Dikarya</taxon>
        <taxon>Basidiomycota</taxon>
        <taxon>Agaricomycotina</taxon>
        <taxon>Agaricomycetes</taxon>
        <taxon>Agaricomycetidae</taxon>
        <taxon>Agaricales</taxon>
        <taxon>Agaricineae</taxon>
        <taxon>Hymenogastraceae</taxon>
        <taxon>Gymnopilus</taxon>
    </lineage>
</organism>
<feature type="transmembrane region" description="Helical" evidence="6">
    <location>
        <begin position="491"/>
        <end position="509"/>
    </location>
</feature>
<dbReference type="PROSITE" id="PS50850">
    <property type="entry name" value="MFS"/>
    <property type="match status" value="1"/>
</dbReference>
<dbReference type="PANTHER" id="PTHR23501">
    <property type="entry name" value="MAJOR FACILITATOR SUPERFAMILY"/>
    <property type="match status" value="1"/>
</dbReference>